<evidence type="ECO:0000313" key="1">
    <source>
        <dbReference type="EMBL" id="TNN84770.1"/>
    </source>
</evidence>
<dbReference type="AlphaFoldDB" id="A0A4Z2J3I1"/>
<accession>A0A4Z2J3I1</accession>
<sequence length="210" mass="23067">MGNEVLCLLCEGVCLSVGKPARLCGVSLGSITQRGRKDAALDRADQDELRLGQMMEPDPFPPVTPSCTCAAEGLGDAACSSPARGLGSRASLSGLMYVGVSRGPLPWLLPDPPRACLVGSRLTEQTGRRSHSRSPRLCYLMQTDYRPRPPFYVLAQRGRSALATLEKIVMRSPEGPVPDVADALRRQKRRRFPQDTLLWRNWESNDFSLN</sequence>
<keyword evidence="2" id="KW-1185">Reference proteome</keyword>
<evidence type="ECO:0000313" key="2">
    <source>
        <dbReference type="Proteomes" id="UP000314294"/>
    </source>
</evidence>
<reference evidence="1 2" key="1">
    <citation type="submission" date="2019-03" db="EMBL/GenBank/DDBJ databases">
        <title>First draft genome of Liparis tanakae, snailfish: a comprehensive survey of snailfish specific genes.</title>
        <authorList>
            <person name="Kim W."/>
            <person name="Song I."/>
            <person name="Jeong J.-H."/>
            <person name="Kim D."/>
            <person name="Kim S."/>
            <person name="Ryu S."/>
            <person name="Song J.Y."/>
            <person name="Lee S.K."/>
        </authorList>
    </citation>
    <scope>NUCLEOTIDE SEQUENCE [LARGE SCALE GENOMIC DNA]</scope>
    <source>
        <tissue evidence="1">Muscle</tissue>
    </source>
</reference>
<protein>
    <submittedName>
        <fullName evidence="1">Uncharacterized protein</fullName>
    </submittedName>
</protein>
<gene>
    <name evidence="1" type="ORF">EYF80_004815</name>
</gene>
<organism evidence="1 2">
    <name type="scientific">Liparis tanakae</name>
    <name type="common">Tanaka's snailfish</name>
    <dbReference type="NCBI Taxonomy" id="230148"/>
    <lineage>
        <taxon>Eukaryota</taxon>
        <taxon>Metazoa</taxon>
        <taxon>Chordata</taxon>
        <taxon>Craniata</taxon>
        <taxon>Vertebrata</taxon>
        <taxon>Euteleostomi</taxon>
        <taxon>Actinopterygii</taxon>
        <taxon>Neopterygii</taxon>
        <taxon>Teleostei</taxon>
        <taxon>Neoteleostei</taxon>
        <taxon>Acanthomorphata</taxon>
        <taxon>Eupercaria</taxon>
        <taxon>Perciformes</taxon>
        <taxon>Cottioidei</taxon>
        <taxon>Cottales</taxon>
        <taxon>Liparidae</taxon>
        <taxon>Liparis</taxon>
    </lineage>
</organism>
<comment type="caution">
    <text evidence="1">The sequence shown here is derived from an EMBL/GenBank/DDBJ whole genome shotgun (WGS) entry which is preliminary data.</text>
</comment>
<proteinExistence type="predicted"/>
<name>A0A4Z2J3I1_9TELE</name>
<dbReference type="Proteomes" id="UP000314294">
    <property type="component" value="Unassembled WGS sequence"/>
</dbReference>
<dbReference type="EMBL" id="SRLO01000024">
    <property type="protein sequence ID" value="TNN84770.1"/>
    <property type="molecule type" value="Genomic_DNA"/>
</dbReference>